<keyword evidence="3" id="KW-0378">Hydrolase</keyword>
<dbReference type="Proteomes" id="UP001296706">
    <property type="component" value="Unassembled WGS sequence"/>
</dbReference>
<sequence length="290" mass="31844">MFTYETTSADEAPAPASYAVEDRYLGYRDADRARPYAKYLRDDTLPLQPHVPEVLLAGMAPTEYGYDIADAARILSRPGHHKMETGWTRLDSGVVTVAVHTDMPGVTGEMWDWWMGWHSCESSRYKLWHPDAHQFTAVGEPRSADTALSDRQRYVDNVSYVDEYVGGVLTPLAIRFVDPARLGFDAPRPGATVIAGRVGLSVAPVAFGWVVHQVRPIDTGAEMRSRFFLNHLEHLDLPGASVATPPSGRAPVAQPDMAALGAALLHHCAAEMNHLSSFLPVLHEEFAGTP</sequence>
<evidence type="ECO:0000256" key="2">
    <source>
        <dbReference type="ARBA" id="ARBA00022723"/>
    </source>
</evidence>
<comment type="caution">
    <text evidence="7">The sequence shown here is derived from an EMBL/GenBank/DDBJ whole genome shotgun (WGS) entry which is preliminary data.</text>
</comment>
<dbReference type="EMBL" id="JAAXKY010000014">
    <property type="protein sequence ID" value="NMH76830.1"/>
    <property type="molecule type" value="Genomic_DNA"/>
</dbReference>
<evidence type="ECO:0000256" key="4">
    <source>
        <dbReference type="ARBA" id="ARBA00022833"/>
    </source>
</evidence>
<organism evidence="7 8">
    <name type="scientific">Pseudonocardia xinjiangensis</name>
    <dbReference type="NCBI Taxonomy" id="75289"/>
    <lineage>
        <taxon>Bacteria</taxon>
        <taxon>Bacillati</taxon>
        <taxon>Actinomycetota</taxon>
        <taxon>Actinomycetes</taxon>
        <taxon>Pseudonocardiales</taxon>
        <taxon>Pseudonocardiaceae</taxon>
        <taxon>Pseudonocardia</taxon>
    </lineage>
</organism>
<comment type="similarity">
    <text evidence="5">Belongs to the DAPG/phloretin hydrolase family.</text>
</comment>
<evidence type="ECO:0000256" key="3">
    <source>
        <dbReference type="ARBA" id="ARBA00022801"/>
    </source>
</evidence>
<accession>A0ABX1R8X2</accession>
<gene>
    <name evidence="7" type="ORF">HF577_06920</name>
</gene>
<keyword evidence="8" id="KW-1185">Reference proteome</keyword>
<protein>
    <recommendedName>
        <fullName evidence="6">DAPG hydrolase PhiG domain-containing protein</fullName>
    </recommendedName>
</protein>
<dbReference type="RefSeq" id="WP_169394908.1">
    <property type="nucleotide sequence ID" value="NZ_BAAAJH010000050.1"/>
</dbReference>
<evidence type="ECO:0000256" key="5">
    <source>
        <dbReference type="ARBA" id="ARBA00023459"/>
    </source>
</evidence>
<reference evidence="7 8" key="1">
    <citation type="submission" date="2020-04" db="EMBL/GenBank/DDBJ databases">
        <authorList>
            <person name="Klaysubun C."/>
            <person name="Duangmal K."/>
            <person name="Lipun K."/>
        </authorList>
    </citation>
    <scope>NUCLEOTIDE SEQUENCE [LARGE SCALE GENOMIC DNA]</scope>
    <source>
        <strain evidence="7 8">JCM 11839</strain>
    </source>
</reference>
<name>A0ABX1R8X2_9PSEU</name>
<evidence type="ECO:0000313" key="8">
    <source>
        <dbReference type="Proteomes" id="UP001296706"/>
    </source>
</evidence>
<dbReference type="Pfam" id="PF18089">
    <property type="entry name" value="DAPG_hydrolase"/>
    <property type="match status" value="1"/>
</dbReference>
<proteinExistence type="inferred from homology"/>
<feature type="domain" description="DAPG hydrolase PhiG" evidence="6">
    <location>
        <begin position="68"/>
        <end position="283"/>
    </location>
</feature>
<evidence type="ECO:0000313" key="7">
    <source>
        <dbReference type="EMBL" id="NMH76830.1"/>
    </source>
</evidence>
<keyword evidence="2" id="KW-0479">Metal-binding</keyword>
<dbReference type="InterPro" id="IPR041526">
    <property type="entry name" value="DAPG_hydrolase"/>
</dbReference>
<evidence type="ECO:0000256" key="1">
    <source>
        <dbReference type="ARBA" id="ARBA00001947"/>
    </source>
</evidence>
<comment type="cofactor">
    <cofactor evidence="1">
        <name>Zn(2+)</name>
        <dbReference type="ChEBI" id="CHEBI:29105"/>
    </cofactor>
</comment>
<keyword evidence="4" id="KW-0862">Zinc</keyword>
<evidence type="ECO:0000259" key="6">
    <source>
        <dbReference type="Pfam" id="PF18089"/>
    </source>
</evidence>